<evidence type="ECO:0000313" key="3">
    <source>
        <dbReference type="EMBL" id="VEI13080.1"/>
    </source>
</evidence>
<dbReference type="AlphaFoldDB" id="A0A448PDS9"/>
<reference evidence="3 4" key="1">
    <citation type="submission" date="2018-12" db="EMBL/GenBank/DDBJ databases">
        <authorList>
            <consortium name="Pathogen Informatics"/>
        </authorList>
    </citation>
    <scope>NUCLEOTIDE SEQUENCE [LARGE SCALE GENOMIC DNA]</scope>
    <source>
        <strain evidence="3 4">NCTC13354</strain>
    </source>
</reference>
<evidence type="ECO:0000256" key="1">
    <source>
        <dbReference type="SAM" id="SignalP"/>
    </source>
</evidence>
<evidence type="ECO:0000259" key="2">
    <source>
        <dbReference type="SMART" id="SM00858"/>
    </source>
</evidence>
<sequence length="192" mass="20111">MALFAVVVIHMLMPTPAEAPSFPMVVTTRQIESGERLEADDVALRHNVDELPGAVPDPGDVIGEYLVGPLPEGAPVLSTHLLTSEFLENSPAGTVIAPVTIVDTGGNALLQPGVHVDLYAMPDEFTDSHDAVLLAPAVRVAGIATEKGTSNLLATTEDVHVFYLEIPDSAIDQVLGASARSPLYAVLSGPRS</sequence>
<dbReference type="CDD" id="cd11614">
    <property type="entry name" value="SAF_CpaB_FlgA_like"/>
    <property type="match status" value="1"/>
</dbReference>
<dbReference type="EMBL" id="LR134476">
    <property type="protein sequence ID" value="VEI13080.1"/>
    <property type="molecule type" value="Genomic_DNA"/>
</dbReference>
<name>A0A448PDS9_9ACTO</name>
<dbReference type="Proteomes" id="UP000269542">
    <property type="component" value="Chromosome"/>
</dbReference>
<feature type="signal peptide" evidence="1">
    <location>
        <begin position="1"/>
        <end position="19"/>
    </location>
</feature>
<dbReference type="InterPro" id="IPR013974">
    <property type="entry name" value="SAF"/>
</dbReference>
<dbReference type="Gene3D" id="3.90.1210.10">
    <property type="entry name" value="Antifreeze-like/N-acetylneuraminic acid synthase C-terminal domain"/>
    <property type="match status" value="1"/>
</dbReference>
<dbReference type="Pfam" id="PF08666">
    <property type="entry name" value="SAF"/>
    <property type="match status" value="1"/>
</dbReference>
<dbReference type="KEGG" id="tbw:NCTC13354_00781"/>
<dbReference type="SMART" id="SM00858">
    <property type="entry name" value="SAF"/>
    <property type="match status" value="1"/>
</dbReference>
<gene>
    <name evidence="3" type="ORF">NCTC13354_00781</name>
</gene>
<keyword evidence="4" id="KW-1185">Reference proteome</keyword>
<evidence type="ECO:0000313" key="4">
    <source>
        <dbReference type="Proteomes" id="UP000269542"/>
    </source>
</evidence>
<feature type="chain" id="PRO_5018987415" evidence="1">
    <location>
        <begin position="20"/>
        <end position="192"/>
    </location>
</feature>
<proteinExistence type="predicted"/>
<keyword evidence="1" id="KW-0732">Signal</keyword>
<organism evidence="3 4">
    <name type="scientific">Trueperella bialowiezensis</name>
    <dbReference type="NCBI Taxonomy" id="312285"/>
    <lineage>
        <taxon>Bacteria</taxon>
        <taxon>Bacillati</taxon>
        <taxon>Actinomycetota</taxon>
        <taxon>Actinomycetes</taxon>
        <taxon>Actinomycetales</taxon>
        <taxon>Actinomycetaceae</taxon>
        <taxon>Trueperella</taxon>
    </lineage>
</organism>
<protein>
    <submittedName>
        <fullName evidence="3">Flp pilus assembly protein CpaB</fullName>
    </submittedName>
</protein>
<feature type="domain" description="SAF" evidence="2">
    <location>
        <begin position="22"/>
        <end position="82"/>
    </location>
</feature>
<accession>A0A448PDS9</accession>